<evidence type="ECO:0000259" key="3">
    <source>
        <dbReference type="PROSITE" id="PS50235"/>
    </source>
</evidence>
<dbReference type="OrthoDB" id="10007527at2759"/>
<evidence type="ECO:0000313" key="5">
    <source>
        <dbReference type="Proteomes" id="UP000319801"/>
    </source>
</evidence>
<keyword evidence="1" id="KW-0175">Coiled coil</keyword>
<dbReference type="Pfam" id="PF15742">
    <property type="entry name" value="DUF4686"/>
    <property type="match status" value="1"/>
</dbReference>
<dbReference type="Proteomes" id="UP000319801">
    <property type="component" value="Unassembled WGS sequence"/>
</dbReference>
<proteinExistence type="predicted"/>
<feature type="coiled-coil region" evidence="1">
    <location>
        <begin position="596"/>
        <end position="726"/>
    </location>
</feature>
<feature type="compositionally biased region" description="Basic and acidic residues" evidence="2">
    <location>
        <begin position="475"/>
        <end position="497"/>
    </location>
</feature>
<dbReference type="InterPro" id="IPR028889">
    <property type="entry name" value="USP"/>
</dbReference>
<name>A0A556U2C9_BAGYA</name>
<dbReference type="InterPro" id="IPR038765">
    <property type="entry name" value="Papain-like_cys_pep_sf"/>
</dbReference>
<dbReference type="PROSITE" id="PS50235">
    <property type="entry name" value="USP_3"/>
    <property type="match status" value="1"/>
</dbReference>
<feature type="region of interest" description="Disordered" evidence="2">
    <location>
        <begin position="453"/>
        <end position="497"/>
    </location>
</feature>
<dbReference type="InterPro" id="IPR031476">
    <property type="entry name" value="DUF4686"/>
</dbReference>
<comment type="caution">
    <text evidence="4">The sequence shown here is derived from an EMBL/GenBank/DDBJ whole genome shotgun (WGS) entry which is preliminary data.</text>
</comment>
<feature type="coiled-coil region" evidence="1">
    <location>
        <begin position="182"/>
        <end position="237"/>
    </location>
</feature>
<reference evidence="4 5" key="1">
    <citation type="journal article" date="2019" name="Genome Biol. Evol.">
        <title>Whole-Genome Sequencing of the Giant Devil Catfish, Bagarius yarrelli.</title>
        <authorList>
            <person name="Jiang W."/>
            <person name="Lv Y."/>
            <person name="Cheng L."/>
            <person name="Yang K."/>
            <person name="Chao B."/>
            <person name="Wang X."/>
            <person name="Li Y."/>
            <person name="Pan X."/>
            <person name="You X."/>
            <person name="Zhang Y."/>
            <person name="Yang J."/>
            <person name="Li J."/>
            <person name="Zhang X."/>
            <person name="Liu S."/>
            <person name="Sun C."/>
            <person name="Yang J."/>
            <person name="Shi Q."/>
        </authorList>
    </citation>
    <scope>NUCLEOTIDE SEQUENCE [LARGE SCALE GENOMIC DNA]</scope>
    <source>
        <strain evidence="4">JWS20170419001</strain>
        <tissue evidence="4">Muscle</tissue>
    </source>
</reference>
<dbReference type="InterPro" id="IPR001394">
    <property type="entry name" value="Peptidase_C19_UCH"/>
</dbReference>
<accession>A0A556U2C9</accession>
<feature type="domain" description="USP" evidence="3">
    <location>
        <begin position="1"/>
        <end position="275"/>
    </location>
</feature>
<feature type="coiled-coil region" evidence="1">
    <location>
        <begin position="412"/>
        <end position="446"/>
    </location>
</feature>
<keyword evidence="5" id="KW-1185">Reference proteome</keyword>
<sequence length="1326" mass="154828">MRSTQEPQVMNELTTVLEQLWSSGEETKSVTPKSFYNIFITAYPSFSDKSKHHDAQEFMILLLSQLHAEVNRKPGHQAANSTTPEPSSRRLRSLQKADALWRRYVDKEDSIIVDFFSGYLRSSLCCSVCSHCSNTFEVFNNLMLPIPKNKTELKELFMRLEEDGIPAEASADERQSHLWRLLQNSEDRLTSATQELQTLREQQASEMKEVESYVEHIRNMLEERESLTAEYERDNEQLHCQYKEVMEMLEQEGLAEISNSSSSEQVAYLLVERVTLLERLEAAERKLDTQTLTGNLREVHLQEELDHIRQTLEEELRQQKEMMRLTKESMSKAHSVELEHEHTERKKLERDLEEASRRLTMAHQEIRHLTDELELARKAQEACGPDLLSSGEEVARLKLEVEQLKQYDIKELQKAREHNERLDTEIRALRDRVRSLDSERKTLLKMIENFKIHPNYGGKPATDHKSTQSEQAEGNADHSERSGSPLHEEKDQFHKRCRRESEDKDCRLRELERRLQKQQQEHEELVERNEELEALLGEEQNKAKDERENYECELDSLQRKTKLQGGIRERLTFLEGRLAEEKDWRKQLEVDLALAQSSLTKEKQSLQRQHEELKKLRIEVQRLQQECQQGKSLNMSFTELKGEKGILEEKVAQLERARSRLQDDLVQHIEGSRLQEELRQSREQVTQLNALVEKLRSDLCTLEKEHSTLRNEMVEKRREVMELQTQLSIRAQERLRSEGQAERLGLELQFKKEELPIHAAWQEEVVCVNLEMNKLNTTLEQDRVLSVQHQLALQAQISEAQARVKAQDSVLQQRGDEIKQLKQDLQRTQQLFTSAERELRYEREKNLDLKRHNALLDQEKIKLCAELKQTQAKLAQFEASTTAQVAELEQLQQRARELELELARNSQNRQNSTNLREELKAERARVIAADKKVLELQQQLKNALHQLRLEEARAGETSKLERDTRDMSDNLSALRAKLQEEMLQRKLVEQREEELQQQLRTLRSKETTQSRTNSELSHRAQQMEMRLEVLQSELSSSREQQSLSQKTCHELEEQLMSSQQESERLQEELQNILKQLDANVRRYNEKYSVHKAKLRRAKELFIKATNQRDMKIQKLENDLALVMSLSAKEKDWIKTVTVENEQLLLERRELLRRITEAEEMGNNGIRTATDTQQRSESVFILQKNAAMINFFVFNVLLLLYRVKFLELENKQLQEKTLKLASQIGVLERTLRNLQSACNAEEVRKLFPSGTLTEDLLQASSPKLGLRDSWGLLDAICRVKVGDHVKSLESSLSLPASQPSEIGYLNVSSSMAPSVMQHQEENHSEDV</sequence>
<evidence type="ECO:0000313" key="4">
    <source>
        <dbReference type="EMBL" id="TSM04841.1"/>
    </source>
</evidence>
<dbReference type="EMBL" id="VCAZ01000040">
    <property type="protein sequence ID" value="TSM04841.1"/>
    <property type="molecule type" value="Genomic_DNA"/>
</dbReference>
<feature type="coiled-coil region" evidence="1">
    <location>
        <begin position="1133"/>
        <end position="1160"/>
    </location>
</feature>
<dbReference type="SUPFAM" id="SSF54001">
    <property type="entry name" value="Cysteine proteinases"/>
    <property type="match status" value="1"/>
</dbReference>
<gene>
    <name evidence="4" type="ORF">Baya_7726</name>
</gene>
<evidence type="ECO:0000256" key="1">
    <source>
        <dbReference type="SAM" id="Coils"/>
    </source>
</evidence>
<evidence type="ECO:0000256" key="2">
    <source>
        <dbReference type="SAM" id="MobiDB-lite"/>
    </source>
</evidence>
<dbReference type="GO" id="GO:0004843">
    <property type="term" value="F:cysteine-type deubiquitinase activity"/>
    <property type="evidence" value="ECO:0007669"/>
    <property type="project" value="InterPro"/>
</dbReference>
<dbReference type="PANTHER" id="PTHR34479">
    <property type="entry name" value="COILED-COIL DOMAIN-CONTAINING PROTEIN 30"/>
    <property type="match status" value="1"/>
</dbReference>
<dbReference type="Pfam" id="PF00443">
    <property type="entry name" value="UCH"/>
    <property type="match status" value="1"/>
</dbReference>
<dbReference type="PANTHER" id="PTHR34479:SF1">
    <property type="entry name" value="COILED-COIL DOMAIN-CONTAINING PROTEIN 30"/>
    <property type="match status" value="1"/>
</dbReference>
<feature type="coiled-coil region" evidence="1">
    <location>
        <begin position="881"/>
        <end position="1100"/>
    </location>
</feature>
<protein>
    <submittedName>
        <fullName evidence="4">Coiled-coil domain-containing protein 30</fullName>
    </submittedName>
</protein>
<organism evidence="4 5">
    <name type="scientific">Bagarius yarrelli</name>
    <name type="common">Goonch</name>
    <name type="synonym">Bagrus yarrelli</name>
    <dbReference type="NCBI Taxonomy" id="175774"/>
    <lineage>
        <taxon>Eukaryota</taxon>
        <taxon>Metazoa</taxon>
        <taxon>Chordata</taxon>
        <taxon>Craniata</taxon>
        <taxon>Vertebrata</taxon>
        <taxon>Euteleostomi</taxon>
        <taxon>Actinopterygii</taxon>
        <taxon>Neopterygii</taxon>
        <taxon>Teleostei</taxon>
        <taxon>Ostariophysi</taxon>
        <taxon>Siluriformes</taxon>
        <taxon>Sisoridae</taxon>
        <taxon>Sisorinae</taxon>
        <taxon>Bagarius</taxon>
    </lineage>
</organism>
<feature type="coiled-coil region" evidence="1">
    <location>
        <begin position="811"/>
        <end position="838"/>
    </location>
</feature>
<dbReference type="Gene3D" id="3.90.70.10">
    <property type="entry name" value="Cysteine proteinases"/>
    <property type="match status" value="1"/>
</dbReference>
<feature type="coiled-coil region" evidence="1">
    <location>
        <begin position="298"/>
        <end position="379"/>
    </location>
</feature>
<dbReference type="GO" id="GO:0016579">
    <property type="term" value="P:protein deubiquitination"/>
    <property type="evidence" value="ECO:0007669"/>
    <property type="project" value="InterPro"/>
</dbReference>
<dbReference type="InterPro" id="IPR052825">
    <property type="entry name" value="CCD-Prefoldin_beta-like"/>
</dbReference>